<dbReference type="AlphaFoldDB" id="A0A850GW75"/>
<sequence length="121" mass="13312">MLKFAMIVLAAAGMAVDGDRTALPFPEMPDAENDAHAFEPRPQAESNSEEQHCERTIEQVRAERNLPLLRREPASPDKPYLLSAVDKTIDGCPVLVMHSDKSDVRPVPETANEPIGLIPAR</sequence>
<organism evidence="2 3">
    <name type="scientific">Qipengyuania atrilutea</name>
    <dbReference type="NCBI Taxonomy" id="2744473"/>
    <lineage>
        <taxon>Bacteria</taxon>
        <taxon>Pseudomonadati</taxon>
        <taxon>Pseudomonadota</taxon>
        <taxon>Alphaproteobacteria</taxon>
        <taxon>Sphingomonadales</taxon>
        <taxon>Erythrobacteraceae</taxon>
        <taxon>Qipengyuania</taxon>
    </lineage>
</organism>
<dbReference type="RefSeq" id="WP_176266082.1">
    <property type="nucleotide sequence ID" value="NZ_JABWGV010000001.1"/>
</dbReference>
<accession>A0A850GW75</accession>
<proteinExistence type="predicted"/>
<gene>
    <name evidence="2" type="ORF">HUV48_01960</name>
</gene>
<evidence type="ECO:0000313" key="3">
    <source>
        <dbReference type="Proteomes" id="UP000561438"/>
    </source>
</evidence>
<dbReference type="EMBL" id="JABWGV010000001">
    <property type="protein sequence ID" value="NVD43781.1"/>
    <property type="molecule type" value="Genomic_DNA"/>
</dbReference>
<feature type="region of interest" description="Disordered" evidence="1">
    <location>
        <begin position="19"/>
        <end position="51"/>
    </location>
</feature>
<comment type="caution">
    <text evidence="2">The sequence shown here is derived from an EMBL/GenBank/DDBJ whole genome shotgun (WGS) entry which is preliminary data.</text>
</comment>
<protein>
    <submittedName>
        <fullName evidence="2">Uncharacterized protein</fullName>
    </submittedName>
</protein>
<evidence type="ECO:0000313" key="2">
    <source>
        <dbReference type="EMBL" id="NVD43781.1"/>
    </source>
</evidence>
<evidence type="ECO:0000256" key="1">
    <source>
        <dbReference type="SAM" id="MobiDB-lite"/>
    </source>
</evidence>
<feature type="region of interest" description="Disordered" evidence="1">
    <location>
        <begin position="102"/>
        <end position="121"/>
    </location>
</feature>
<keyword evidence="3" id="KW-1185">Reference proteome</keyword>
<name>A0A850GW75_9SPHN</name>
<reference evidence="2 3" key="1">
    <citation type="submission" date="2020-06" db="EMBL/GenBank/DDBJ databases">
        <title>Altererythrobacter sp. HHU K3-1.</title>
        <authorList>
            <person name="Zhang D."/>
            <person name="Xue H."/>
        </authorList>
    </citation>
    <scope>NUCLEOTIDE SEQUENCE [LARGE SCALE GENOMIC DNA]</scope>
    <source>
        <strain evidence="2 3">HHU K3-1</strain>
    </source>
</reference>
<dbReference type="Proteomes" id="UP000561438">
    <property type="component" value="Unassembled WGS sequence"/>
</dbReference>